<name>A0A0H2Q6H3_9ENTE</name>
<dbReference type="Gene3D" id="3.40.1720.10">
    <property type="entry name" value="Streptococcus thermophilus LMG 18311 protein like"/>
    <property type="match status" value="1"/>
</dbReference>
<dbReference type="Proteomes" id="UP001255696">
    <property type="component" value="Unassembled WGS sequence"/>
</dbReference>
<dbReference type="GeneID" id="60871894"/>
<reference evidence="2" key="6">
    <citation type="submission" date="2023-12" db="EMBL/GenBank/DDBJ databases">
        <title>Molecular genomic analyses of Enterococcus cecorum from sepsis oubreaks in broilers.</title>
        <authorList>
            <person name="Rhoads D."/>
            <person name="Alrubaye A."/>
        </authorList>
    </citation>
    <scope>NUCLEOTIDE SEQUENCE</scope>
    <source>
        <strain evidence="2">1755</strain>
    </source>
</reference>
<evidence type="ECO:0000313" key="7">
    <source>
        <dbReference type="Proteomes" id="UP000196503"/>
    </source>
</evidence>
<dbReference type="InterPro" id="IPR014959">
    <property type="entry name" value="DUF1827"/>
</dbReference>
<dbReference type="EMBL" id="NFLC01000009">
    <property type="protein sequence ID" value="OUQ10478.1"/>
    <property type="molecule type" value="Genomic_DNA"/>
</dbReference>
<evidence type="ECO:0000313" key="2">
    <source>
        <dbReference type="EMBL" id="MDZ5596743.1"/>
    </source>
</evidence>
<sequence length="100" mass="11473">MKLINVTNSHSRLVMSQLESTDAELVKVYTAGDTLVIYTLAPSHVEILLYNNKRKIRHSEIEEIRNYFIQKLPENSFNENEIKVLDSEGLIEISIPKKAS</sequence>
<reference evidence="5 7" key="2">
    <citation type="submission" date="2017-05" db="EMBL/GenBank/DDBJ databases">
        <title>The Genome Sequence of Enterococcus faecium 2D5_DIV0622.</title>
        <authorList>
            <consortium name="The Broad Institute Genomics Platform"/>
            <consortium name="The Broad Institute Genomic Center for Infectious Diseases"/>
            <person name="Earl A."/>
            <person name="Manson A."/>
            <person name="Schwartman J."/>
            <person name="Gilmore M."/>
            <person name="Abouelleil A."/>
            <person name="Cao P."/>
            <person name="Chapman S."/>
            <person name="Cusick C."/>
            <person name="Shea T."/>
            <person name="Young S."/>
            <person name="Neafsey D."/>
            <person name="Nusbaum C."/>
            <person name="Birren B."/>
        </authorList>
    </citation>
    <scope>NUCLEOTIDE SEQUENCE [LARGE SCALE GENOMIC DNA]</scope>
    <source>
        <strain evidence="5 7">2D5_DIV0622</strain>
    </source>
</reference>
<dbReference type="EMBL" id="JAXOGL010000001">
    <property type="protein sequence ID" value="MDZ5596743.1"/>
    <property type="molecule type" value="Genomic_DNA"/>
</dbReference>
<keyword evidence="4" id="KW-0413">Isomerase</keyword>
<dbReference type="EMBL" id="JARQBI010000004">
    <property type="protein sequence ID" value="MDT2796108.1"/>
    <property type="molecule type" value="Genomic_DNA"/>
</dbReference>
<evidence type="ECO:0000313" key="8">
    <source>
        <dbReference type="Proteomes" id="UP000588071"/>
    </source>
</evidence>
<evidence type="ECO:0000313" key="5">
    <source>
        <dbReference type="EMBL" id="OUZ18910.1"/>
    </source>
</evidence>
<reference evidence="4" key="3">
    <citation type="journal article" date="2018" name="BMC Genomics">
        <title>Whole genome sequencing and function prediction of 133 gut anaerobes isolated from chicken caecum in pure cultures.</title>
        <authorList>
            <person name="Medvecky M."/>
            <person name="Cejkova D."/>
            <person name="Polansky O."/>
            <person name="Karasova D."/>
            <person name="Kubasova T."/>
            <person name="Cizek A."/>
            <person name="Rychlik I."/>
        </authorList>
    </citation>
    <scope>NUCLEOTIDE SEQUENCE</scope>
    <source>
        <strain evidence="4">An144</strain>
    </source>
</reference>
<dbReference type="Pfam" id="PF08860">
    <property type="entry name" value="DUF1827"/>
    <property type="match status" value="1"/>
</dbReference>
<dbReference type="EMBL" id="JABAFV010000040">
    <property type="protein sequence ID" value="NME50855.1"/>
    <property type="molecule type" value="Genomic_DNA"/>
</dbReference>
<evidence type="ECO:0000313" key="6">
    <source>
        <dbReference type="Proteomes" id="UP000196074"/>
    </source>
</evidence>
<dbReference type="Proteomes" id="UP000196503">
    <property type="component" value="Unassembled WGS sequence"/>
</dbReference>
<evidence type="ECO:0000313" key="3">
    <source>
        <dbReference type="EMBL" id="NME50855.1"/>
    </source>
</evidence>
<accession>A0A0H2Q6H3</accession>
<evidence type="ECO:0000313" key="1">
    <source>
        <dbReference type="EMBL" id="MDT2796108.1"/>
    </source>
</evidence>
<reference evidence="6" key="1">
    <citation type="submission" date="2017-04" db="EMBL/GenBank/DDBJ databases">
        <title>Function of individual gut microbiota members based on whole genome sequencing of pure cultures obtained from chicken caecum.</title>
        <authorList>
            <person name="Medvecky M."/>
            <person name="Cejkova D."/>
            <person name="Polansky O."/>
            <person name="Karasova D."/>
            <person name="Kubasova T."/>
            <person name="Cizek A."/>
            <person name="Rychlik I."/>
        </authorList>
    </citation>
    <scope>NUCLEOTIDE SEQUENCE [LARGE SCALE GENOMIC DNA]</scope>
    <source>
        <strain evidence="6">An144</strain>
    </source>
</reference>
<organism evidence="4 6">
    <name type="scientific">Enterococcus cecorum</name>
    <dbReference type="NCBI Taxonomy" id="44008"/>
    <lineage>
        <taxon>Bacteria</taxon>
        <taxon>Bacillati</taxon>
        <taxon>Bacillota</taxon>
        <taxon>Bacilli</taxon>
        <taxon>Lactobacillales</taxon>
        <taxon>Enterococcaceae</taxon>
        <taxon>Enterococcus</taxon>
    </lineage>
</organism>
<reference evidence="1" key="5">
    <citation type="submission" date="2023-03" db="EMBL/GenBank/DDBJ databases">
        <authorList>
            <person name="Shen W."/>
            <person name="Cai J."/>
        </authorList>
    </citation>
    <scope>NUCLEOTIDE SEQUENCE</scope>
    <source>
        <strain evidence="1">B245-2</strain>
    </source>
</reference>
<proteinExistence type="predicted"/>
<dbReference type="Proteomes" id="UP000196074">
    <property type="component" value="Unassembled WGS sequence"/>
</dbReference>
<dbReference type="Proteomes" id="UP000588071">
    <property type="component" value="Unassembled WGS sequence"/>
</dbReference>
<gene>
    <name evidence="5" type="ORF">A5869_000558</name>
    <name evidence="4" type="ORF">B5E88_05820</name>
    <name evidence="3" type="ORF">HF857_11750</name>
    <name evidence="1" type="ORF">P7H47_02320</name>
    <name evidence="2" type="ORF">U1294_00610</name>
</gene>
<dbReference type="EMBL" id="NIBL01000001">
    <property type="protein sequence ID" value="OUZ18910.1"/>
    <property type="molecule type" value="Genomic_DNA"/>
</dbReference>
<reference evidence="3 8" key="4">
    <citation type="submission" date="2020-04" db="EMBL/GenBank/DDBJ databases">
        <authorList>
            <person name="Hitch T.C.A."/>
            <person name="Wylensek D."/>
            <person name="Clavel T."/>
        </authorList>
    </citation>
    <scope>NUCLEOTIDE SEQUENCE [LARGE SCALE GENOMIC DNA]</scope>
    <source>
        <strain evidence="3 8">WCA-380-WT-3C</strain>
    </source>
</reference>
<dbReference type="InterPro" id="IPR038226">
    <property type="entry name" value="LMG18311-like_sf"/>
</dbReference>
<protein>
    <submittedName>
        <fullName evidence="1">DUF1827 family protein</fullName>
    </submittedName>
    <submittedName>
        <fullName evidence="4">Ribose-5-phosphate isomerase</fullName>
    </submittedName>
</protein>
<dbReference type="AlphaFoldDB" id="A0A0H2Q6H3"/>
<dbReference type="GO" id="GO:0016853">
    <property type="term" value="F:isomerase activity"/>
    <property type="evidence" value="ECO:0007669"/>
    <property type="project" value="UniProtKB-KW"/>
</dbReference>
<comment type="caution">
    <text evidence="4">The sequence shown here is derived from an EMBL/GenBank/DDBJ whole genome shotgun (WGS) entry which is preliminary data.</text>
</comment>
<dbReference type="RefSeq" id="WP_016252392.1">
    <property type="nucleotide sequence ID" value="NZ_AP035890.1"/>
</dbReference>
<evidence type="ECO:0000313" key="4">
    <source>
        <dbReference type="EMBL" id="OUQ10478.1"/>
    </source>
</evidence>
<dbReference type="Proteomes" id="UP001290582">
    <property type="component" value="Unassembled WGS sequence"/>
</dbReference>